<evidence type="ECO:0000313" key="1">
    <source>
        <dbReference type="EMBL" id="GAG93026.1"/>
    </source>
</evidence>
<name>X1D9E5_9ZZZZ</name>
<comment type="caution">
    <text evidence="1">The sequence shown here is derived from an EMBL/GenBank/DDBJ whole genome shotgun (WGS) entry which is preliminary data.</text>
</comment>
<gene>
    <name evidence="1" type="ORF">S01H4_48645</name>
</gene>
<accession>X1D9E5</accession>
<dbReference type="EMBL" id="BART01027436">
    <property type="protein sequence ID" value="GAG93026.1"/>
    <property type="molecule type" value="Genomic_DNA"/>
</dbReference>
<dbReference type="AlphaFoldDB" id="X1D9E5"/>
<protein>
    <submittedName>
        <fullName evidence="1">Uncharacterized protein</fullName>
    </submittedName>
</protein>
<organism evidence="1">
    <name type="scientific">marine sediment metagenome</name>
    <dbReference type="NCBI Taxonomy" id="412755"/>
    <lineage>
        <taxon>unclassified sequences</taxon>
        <taxon>metagenomes</taxon>
        <taxon>ecological metagenomes</taxon>
    </lineage>
</organism>
<sequence length="177" mass="20597">MSEPSNLFLGIETLGGTEWEVVIKEKSPGGIDINRDLPNPIYKLSRIALALEKFEKEILKKMKVPETYDKNMSLDLLTYQIYSGGSDYLETGAVPVMGHIYFWFGTFSYMKENEVKKILDEYMKEELSKYNDFKDYFPSFKNIIRFMDGHKTNTDHPAMSSIRKSYKKLKIKCEEKG</sequence>
<proteinExistence type="predicted"/>
<feature type="non-terminal residue" evidence="1">
    <location>
        <position position="177"/>
    </location>
</feature>
<reference evidence="1" key="1">
    <citation type="journal article" date="2014" name="Front. Microbiol.">
        <title>High frequency of phylogenetically diverse reductive dehalogenase-homologous genes in deep subseafloor sedimentary metagenomes.</title>
        <authorList>
            <person name="Kawai M."/>
            <person name="Futagami T."/>
            <person name="Toyoda A."/>
            <person name="Takaki Y."/>
            <person name="Nishi S."/>
            <person name="Hori S."/>
            <person name="Arai W."/>
            <person name="Tsubouchi T."/>
            <person name="Morono Y."/>
            <person name="Uchiyama I."/>
            <person name="Ito T."/>
            <person name="Fujiyama A."/>
            <person name="Inagaki F."/>
            <person name="Takami H."/>
        </authorList>
    </citation>
    <scope>NUCLEOTIDE SEQUENCE</scope>
    <source>
        <strain evidence="1">Expedition CK06-06</strain>
    </source>
</reference>